<reference evidence="1 2" key="1">
    <citation type="submission" date="2020-07" db="EMBL/GenBank/DDBJ databases">
        <title>Sequencing the genomes of 1000 actinobacteria strains.</title>
        <authorList>
            <person name="Klenk H.-P."/>
        </authorList>
    </citation>
    <scope>NUCLEOTIDE SEQUENCE [LARGE SCALE GENOMIC DNA]</scope>
    <source>
        <strain evidence="1 2">DSM 102047</strain>
    </source>
</reference>
<evidence type="ECO:0000313" key="2">
    <source>
        <dbReference type="Proteomes" id="UP000521748"/>
    </source>
</evidence>
<dbReference type="AlphaFoldDB" id="A0A7Y9LUB9"/>
<accession>A0A7Y9LUB9</accession>
<dbReference type="RefSeq" id="WP_179389450.1">
    <property type="nucleotide sequence ID" value="NZ_JACBYQ010000002.1"/>
</dbReference>
<dbReference type="EMBL" id="JACBYQ010000002">
    <property type="protein sequence ID" value="NYE95700.1"/>
    <property type="molecule type" value="Genomic_DNA"/>
</dbReference>
<organism evidence="1 2">
    <name type="scientific">Psychromicrobium silvestre</name>
    <dbReference type="NCBI Taxonomy" id="1645614"/>
    <lineage>
        <taxon>Bacteria</taxon>
        <taxon>Bacillati</taxon>
        <taxon>Actinomycetota</taxon>
        <taxon>Actinomycetes</taxon>
        <taxon>Micrococcales</taxon>
        <taxon>Micrococcaceae</taxon>
        <taxon>Psychromicrobium</taxon>
    </lineage>
</organism>
<proteinExistence type="predicted"/>
<evidence type="ECO:0000313" key="1">
    <source>
        <dbReference type="EMBL" id="NYE95700.1"/>
    </source>
</evidence>
<sequence length="310" mass="34073">MNGRSFTLAEAKEVELGRGRQRGRDLLIASRGIRVPWGVEQEFHRIVAPLLRMTPGAVACWGTAGRLWRLPLPARMQSEQRVHLARVNSSTAPERFGVVGHRLRLGEDEVSACSGIPLTSPGRTWLDLAGLLELDELVAAGDALVCSHQRPFGPPKLALASLPELTAVVKNHAGARGIRRARAALELIRVGSDSAPESYLRLAALRIGLPEPELNIAILDESGQEIAWPDLAFRAYRVAVQYDGGHHLSAEQQALDARRDNGSSRAGWASIRINRVMIKESGYEGVMRQLIPLLQARGWQPSRRVWRSAP</sequence>
<keyword evidence="2" id="KW-1185">Reference proteome</keyword>
<protein>
    <recommendedName>
        <fullName evidence="3">DUF559 domain-containing protein</fullName>
    </recommendedName>
</protein>
<name>A0A7Y9LUB9_9MICC</name>
<comment type="caution">
    <text evidence="1">The sequence shown here is derived from an EMBL/GenBank/DDBJ whole genome shotgun (WGS) entry which is preliminary data.</text>
</comment>
<gene>
    <name evidence="1" type="ORF">FHU41_001950</name>
</gene>
<evidence type="ECO:0008006" key="3">
    <source>
        <dbReference type="Google" id="ProtNLM"/>
    </source>
</evidence>
<dbReference type="Proteomes" id="UP000521748">
    <property type="component" value="Unassembled WGS sequence"/>
</dbReference>